<keyword evidence="11" id="KW-0694">RNA-binding</keyword>
<dbReference type="Gene3D" id="3.10.310.40">
    <property type="match status" value="1"/>
</dbReference>
<keyword evidence="6" id="KW-0436">Ligase</keyword>
<evidence type="ECO:0000256" key="1">
    <source>
        <dbReference type="ARBA" id="ARBA00008226"/>
    </source>
</evidence>
<sequence length="988" mass="112764">MISDEEQKELKKAQTDKELKRVFKKITSKNPDEYFPTNELRSLGYIRKQCERCQAYFWTTREERKVCGDPACSGGFQVVIDNPSKIKLSFIEVWEKIVEILEPRGYKPIKRYPCVARWNPTSEFTIASISAFQPYVITGEVEPPAKKLIIPQFCLRFNDIENVGITGSHNTGFVMIGQHTFVSPSEWNQGELFMDIHDFIHEGVGLPLEEITIHEDSWAGGGSFGCSLEFFSRGVELFNQVYTMFEQTPEGPRELKLKVLDMGLGQERVAWFSQGTPNMYEAIFPDVLSKLRDITKINLDLDLYNEFSQYSAYLNIDEVDDMKEAWLQVSDKLGMHVKKLKETILPMTALYSIAEHARSLLFAINDGKLPSNVGGGYNLRVIFRRAISFIDQFKWNINMADVCGWHAKELERLFPEVSEHLEEIREILDVEKEKFYATKRKAGKILESLLKKGEISTETLIELYDSKGIPPDLVKSTAKKYGVKVKIPDDFYSLVVERHEKTEQIHATKRGTQLDLAGIPETKSLYYNDYTITSNEAKVLKIIDKNVILDKSVAYPTSGGQLHDIGKINDQKFNDVIKQGNHTIHVLDDLPRFKENNIVKLEVDKTWRKQLSQHHTATHIVNAAAREVLGSHVNQAGAKKTLKNSHLDITHYEQIPRDKILEIEKKANKIVNKSIELYLDFLPRTEAEMKYGMAIYQGGAVPGKYIRIVEIPEIDVEACGGTHLNNTSETGYIHLTKSQKIQDGVVRLTFTAGKATEKLREKHKIILKELKLILNVECKQLVGTVKNLLEKWKNLNKSLKSGSVDETDLHLSSTETFEGDILSEISQILSTKKDEIPNKVQKYFSEWRDSIEKLKKLKKYLSKDYINELLKNSEVFGKSKIIIATFSNLGQKNIQNISSNIMSYSDNVITLFFNENDKGTAVTGMVDSSAAKFTNFHMGDFIQTETHYFKGKGGGRKDYGQGFIHKKNAETSSIKNHFHKKLIEMKEE</sequence>
<dbReference type="InterPro" id="IPR045864">
    <property type="entry name" value="aa-tRNA-synth_II/BPL/LPL"/>
</dbReference>
<dbReference type="InterPro" id="IPR022429">
    <property type="entry name" value="Ala-tRNA_lgiase_arc"/>
</dbReference>
<dbReference type="Pfam" id="PF07973">
    <property type="entry name" value="tRNA_SAD"/>
    <property type="match status" value="1"/>
</dbReference>
<keyword evidence="5" id="KW-0820">tRNA-binding</keyword>
<dbReference type="Gene3D" id="2.40.30.130">
    <property type="match status" value="1"/>
</dbReference>
<dbReference type="Gene3D" id="3.30.980.10">
    <property type="entry name" value="Threonyl-trna Synthetase, Chain A, domain 2"/>
    <property type="match status" value="1"/>
</dbReference>
<dbReference type="HAMAP" id="MF_00036_A">
    <property type="entry name" value="Ala_tRNA_synth_A"/>
    <property type="match status" value="1"/>
</dbReference>
<evidence type="ECO:0000256" key="8">
    <source>
        <dbReference type="ARBA" id="ARBA00022741"/>
    </source>
</evidence>
<dbReference type="PANTHER" id="PTHR11777:SF9">
    <property type="entry name" value="ALANINE--TRNA LIGASE, CYTOPLASMIC"/>
    <property type="match status" value="1"/>
</dbReference>
<feature type="domain" description="Alanyl-transfer RNA synthetases family profile" evidence="14">
    <location>
        <begin position="88"/>
        <end position="762"/>
    </location>
</feature>
<dbReference type="SUPFAM" id="SSF101353">
    <property type="entry name" value="Putative anticodon-binding domain of alanyl-tRNA synthetase (AlaRS)"/>
    <property type="match status" value="1"/>
</dbReference>
<gene>
    <name evidence="15" type="ORF">LCGC14_1364410</name>
</gene>
<dbReference type="Gene3D" id="3.30.930.10">
    <property type="entry name" value="Bira Bifunctional Protein, Domain 2"/>
    <property type="match status" value="1"/>
</dbReference>
<keyword evidence="9" id="KW-0862">Zinc</keyword>
<keyword evidence="12" id="KW-0648">Protein biosynthesis</keyword>
<dbReference type="SUPFAM" id="SSF55186">
    <property type="entry name" value="ThrRS/AlaRS common domain"/>
    <property type="match status" value="1"/>
</dbReference>
<dbReference type="Gene3D" id="3.30.54.20">
    <property type="match status" value="1"/>
</dbReference>
<comment type="similarity">
    <text evidence="1">Belongs to the class-II aminoacyl-tRNA synthetase family.</text>
</comment>
<dbReference type="GO" id="GO:0000049">
    <property type="term" value="F:tRNA binding"/>
    <property type="evidence" value="ECO:0007669"/>
    <property type="project" value="UniProtKB-KW"/>
</dbReference>
<dbReference type="SMART" id="SM00863">
    <property type="entry name" value="tRNA_SAD"/>
    <property type="match status" value="1"/>
</dbReference>
<dbReference type="EC" id="6.1.1.7" evidence="2"/>
<dbReference type="FunFam" id="3.30.54.20:FF:000004">
    <property type="entry name" value="Alanine--tRNA ligase"/>
    <property type="match status" value="1"/>
</dbReference>
<evidence type="ECO:0000256" key="13">
    <source>
        <dbReference type="ARBA" id="ARBA00023146"/>
    </source>
</evidence>
<dbReference type="Gene3D" id="6.10.250.550">
    <property type="match status" value="1"/>
</dbReference>
<evidence type="ECO:0000313" key="15">
    <source>
        <dbReference type="EMBL" id="KKM77998.1"/>
    </source>
</evidence>
<dbReference type="GO" id="GO:0005524">
    <property type="term" value="F:ATP binding"/>
    <property type="evidence" value="ECO:0007669"/>
    <property type="project" value="UniProtKB-KW"/>
</dbReference>
<evidence type="ECO:0000256" key="6">
    <source>
        <dbReference type="ARBA" id="ARBA00022598"/>
    </source>
</evidence>
<keyword evidence="8" id="KW-0547">Nucleotide-binding</keyword>
<dbReference type="InterPro" id="IPR050058">
    <property type="entry name" value="Ala-tRNA_ligase"/>
</dbReference>
<dbReference type="PROSITE" id="PS50860">
    <property type="entry name" value="AA_TRNA_LIGASE_II_ALA"/>
    <property type="match status" value="1"/>
</dbReference>
<evidence type="ECO:0000256" key="5">
    <source>
        <dbReference type="ARBA" id="ARBA00022555"/>
    </source>
</evidence>
<evidence type="ECO:0000256" key="11">
    <source>
        <dbReference type="ARBA" id="ARBA00022884"/>
    </source>
</evidence>
<dbReference type="GO" id="GO:0002161">
    <property type="term" value="F:aminoacyl-tRNA deacylase activity"/>
    <property type="evidence" value="ECO:0007669"/>
    <property type="project" value="TreeGrafter"/>
</dbReference>
<dbReference type="InterPro" id="IPR009000">
    <property type="entry name" value="Transl_B-barrel_sf"/>
</dbReference>
<evidence type="ECO:0000259" key="14">
    <source>
        <dbReference type="PROSITE" id="PS50860"/>
    </source>
</evidence>
<dbReference type="SUPFAM" id="SSF50447">
    <property type="entry name" value="Translation proteins"/>
    <property type="match status" value="1"/>
</dbReference>
<dbReference type="GO" id="GO:0046872">
    <property type="term" value="F:metal ion binding"/>
    <property type="evidence" value="ECO:0007669"/>
    <property type="project" value="UniProtKB-KW"/>
</dbReference>
<dbReference type="InterPro" id="IPR018163">
    <property type="entry name" value="Thr/Ala-tRNA-synth_IIc_edit"/>
</dbReference>
<evidence type="ECO:0000256" key="10">
    <source>
        <dbReference type="ARBA" id="ARBA00022840"/>
    </source>
</evidence>
<dbReference type="EMBL" id="LAZR01008559">
    <property type="protein sequence ID" value="KKM77998.1"/>
    <property type="molecule type" value="Genomic_DNA"/>
</dbReference>
<dbReference type="AlphaFoldDB" id="A0A0F9K7P3"/>
<keyword evidence="4" id="KW-0963">Cytoplasm</keyword>
<dbReference type="InterPro" id="IPR018165">
    <property type="entry name" value="Ala-tRNA-synth_IIc_core"/>
</dbReference>
<keyword evidence="7" id="KW-0479">Metal-binding</keyword>
<dbReference type="PRINTS" id="PR00980">
    <property type="entry name" value="TRNASYNTHALA"/>
</dbReference>
<dbReference type="InterPro" id="IPR012947">
    <property type="entry name" value="tRNA_SAD"/>
</dbReference>
<dbReference type="GO" id="GO:0006419">
    <property type="term" value="P:alanyl-tRNA aminoacylation"/>
    <property type="evidence" value="ECO:0007669"/>
    <property type="project" value="InterPro"/>
</dbReference>
<accession>A0A0F9K7P3</accession>
<keyword evidence="13" id="KW-0030">Aminoacyl-tRNA synthetase</keyword>
<evidence type="ECO:0000256" key="3">
    <source>
        <dbReference type="ARBA" id="ARBA00017959"/>
    </source>
</evidence>
<dbReference type="GO" id="GO:0004813">
    <property type="term" value="F:alanine-tRNA ligase activity"/>
    <property type="evidence" value="ECO:0007669"/>
    <property type="project" value="UniProtKB-EC"/>
</dbReference>
<dbReference type="InterPro" id="IPR018164">
    <property type="entry name" value="Ala-tRNA-synth_IIc_N"/>
</dbReference>
<reference evidence="15" key="1">
    <citation type="journal article" date="2015" name="Nature">
        <title>Complex archaea that bridge the gap between prokaryotes and eukaryotes.</title>
        <authorList>
            <person name="Spang A."/>
            <person name="Saw J.H."/>
            <person name="Jorgensen S.L."/>
            <person name="Zaremba-Niedzwiedzka K."/>
            <person name="Martijn J."/>
            <person name="Lind A.E."/>
            <person name="van Eijk R."/>
            <person name="Schleper C."/>
            <person name="Guy L."/>
            <person name="Ettema T.J."/>
        </authorList>
    </citation>
    <scope>NUCLEOTIDE SEQUENCE</scope>
</reference>
<dbReference type="PANTHER" id="PTHR11777">
    <property type="entry name" value="ALANYL-TRNA SYNTHETASE"/>
    <property type="match status" value="1"/>
</dbReference>
<protein>
    <recommendedName>
        <fullName evidence="3">Alanine--tRNA ligase</fullName>
        <ecNumber evidence="2">6.1.1.7</ecNumber>
    </recommendedName>
</protein>
<evidence type="ECO:0000256" key="12">
    <source>
        <dbReference type="ARBA" id="ARBA00022917"/>
    </source>
</evidence>
<evidence type="ECO:0000256" key="9">
    <source>
        <dbReference type="ARBA" id="ARBA00022833"/>
    </source>
</evidence>
<proteinExistence type="inferred from homology"/>
<dbReference type="GO" id="GO:0005737">
    <property type="term" value="C:cytoplasm"/>
    <property type="evidence" value="ECO:0007669"/>
    <property type="project" value="InterPro"/>
</dbReference>
<dbReference type="SUPFAM" id="SSF55681">
    <property type="entry name" value="Class II aaRS and biotin synthetases"/>
    <property type="match status" value="1"/>
</dbReference>
<dbReference type="InterPro" id="IPR018162">
    <property type="entry name" value="Ala-tRNA-ligase_IIc_anticod-bd"/>
</dbReference>
<comment type="caution">
    <text evidence="15">The sequence shown here is derived from an EMBL/GenBank/DDBJ whole genome shotgun (WGS) entry which is preliminary data.</text>
</comment>
<dbReference type="NCBIfam" id="TIGR03683">
    <property type="entry name" value="A-tRNA_syn_arch"/>
    <property type="match status" value="1"/>
</dbReference>
<keyword evidence="10" id="KW-0067">ATP-binding</keyword>
<dbReference type="InterPro" id="IPR002318">
    <property type="entry name" value="Ala-tRNA-lgiase_IIc"/>
</dbReference>
<evidence type="ECO:0000256" key="7">
    <source>
        <dbReference type="ARBA" id="ARBA00022723"/>
    </source>
</evidence>
<dbReference type="Pfam" id="PF01411">
    <property type="entry name" value="tRNA-synt_2c"/>
    <property type="match status" value="1"/>
</dbReference>
<evidence type="ECO:0000256" key="4">
    <source>
        <dbReference type="ARBA" id="ARBA00022490"/>
    </source>
</evidence>
<evidence type="ECO:0000256" key="2">
    <source>
        <dbReference type="ARBA" id="ARBA00013168"/>
    </source>
</evidence>
<organism evidence="15">
    <name type="scientific">marine sediment metagenome</name>
    <dbReference type="NCBI Taxonomy" id="412755"/>
    <lineage>
        <taxon>unclassified sequences</taxon>
        <taxon>metagenomes</taxon>
        <taxon>ecological metagenomes</taxon>
    </lineage>
</organism>
<dbReference type="FunFam" id="3.30.980.10:FF:000004">
    <property type="entry name" value="Alanine--tRNA ligase, cytoplasmic"/>
    <property type="match status" value="1"/>
</dbReference>
<name>A0A0F9K7P3_9ZZZZ</name>